<evidence type="ECO:0000313" key="3">
    <source>
        <dbReference type="Proteomes" id="UP001249851"/>
    </source>
</evidence>
<comment type="caution">
    <text evidence="2">The sequence shown here is derived from an EMBL/GenBank/DDBJ whole genome shotgun (WGS) entry which is preliminary data.</text>
</comment>
<keyword evidence="1" id="KW-0472">Membrane</keyword>
<proteinExistence type="predicted"/>
<feature type="transmembrane region" description="Helical" evidence="1">
    <location>
        <begin position="17"/>
        <end position="41"/>
    </location>
</feature>
<keyword evidence="1" id="KW-0812">Transmembrane</keyword>
<name>A0AAD9VGW8_ACRCE</name>
<protein>
    <submittedName>
        <fullName evidence="2">Uncharacterized protein</fullName>
    </submittedName>
</protein>
<keyword evidence="1" id="KW-1133">Transmembrane helix</keyword>
<dbReference type="AlphaFoldDB" id="A0AAD9VGW8"/>
<dbReference type="Proteomes" id="UP001249851">
    <property type="component" value="Unassembled WGS sequence"/>
</dbReference>
<dbReference type="EMBL" id="JARQWQ010000002">
    <property type="protein sequence ID" value="KAK2573497.1"/>
    <property type="molecule type" value="Genomic_DNA"/>
</dbReference>
<gene>
    <name evidence="2" type="ORF">P5673_001154</name>
</gene>
<reference evidence="2" key="1">
    <citation type="journal article" date="2023" name="G3 (Bethesda)">
        <title>Whole genome assembly and annotation of the endangered Caribbean coral Acropora cervicornis.</title>
        <authorList>
            <person name="Selwyn J.D."/>
            <person name="Vollmer S.V."/>
        </authorList>
    </citation>
    <scope>NUCLEOTIDE SEQUENCE</scope>
    <source>
        <strain evidence="2">K2</strain>
    </source>
</reference>
<sequence length="67" mass="7493">MDFDFFVTTHKSTLGDIVLVTIVCFVPLVCFAILCIIGFFWRETIVNTAKGGSKFASTIHFAENLFV</sequence>
<evidence type="ECO:0000256" key="1">
    <source>
        <dbReference type="SAM" id="Phobius"/>
    </source>
</evidence>
<organism evidence="2 3">
    <name type="scientific">Acropora cervicornis</name>
    <name type="common">Staghorn coral</name>
    <dbReference type="NCBI Taxonomy" id="6130"/>
    <lineage>
        <taxon>Eukaryota</taxon>
        <taxon>Metazoa</taxon>
        <taxon>Cnidaria</taxon>
        <taxon>Anthozoa</taxon>
        <taxon>Hexacorallia</taxon>
        <taxon>Scleractinia</taxon>
        <taxon>Astrocoeniina</taxon>
        <taxon>Acroporidae</taxon>
        <taxon>Acropora</taxon>
    </lineage>
</organism>
<reference evidence="2" key="2">
    <citation type="journal article" date="2023" name="Science">
        <title>Genomic signatures of disease resistance in endangered staghorn corals.</title>
        <authorList>
            <person name="Vollmer S.V."/>
            <person name="Selwyn J.D."/>
            <person name="Despard B.A."/>
            <person name="Roesel C.L."/>
        </authorList>
    </citation>
    <scope>NUCLEOTIDE SEQUENCE</scope>
    <source>
        <strain evidence="2">K2</strain>
    </source>
</reference>
<evidence type="ECO:0000313" key="2">
    <source>
        <dbReference type="EMBL" id="KAK2573497.1"/>
    </source>
</evidence>
<accession>A0AAD9VGW8</accession>
<keyword evidence="3" id="KW-1185">Reference proteome</keyword>